<evidence type="ECO:0000313" key="2">
    <source>
        <dbReference type="Proteomes" id="UP001150001"/>
    </source>
</evidence>
<dbReference type="Proteomes" id="UP001150001">
    <property type="component" value="Unassembled WGS sequence"/>
</dbReference>
<sequence>MTATVTGTIHNPFYTFVTIGQSKGGEQRLYISMATPKSSNGTLLINDPEEAESILGPVWKINNKNVKMNIYLAGNGEVIEATPLTSSGHDYLVGQFKRLKYVTVTFHSNNSKVKFSAENFVNEWNMAGGDAI</sequence>
<name>A0ABT5GTR8_9VIBR</name>
<dbReference type="RefSeq" id="WP_272236435.1">
    <property type="nucleotide sequence ID" value="NZ_JAPFIM010000021.1"/>
</dbReference>
<proteinExistence type="predicted"/>
<organism evidence="1 2">
    <name type="scientific">Vibrio europaeus</name>
    <dbReference type="NCBI Taxonomy" id="300876"/>
    <lineage>
        <taxon>Bacteria</taxon>
        <taxon>Pseudomonadati</taxon>
        <taxon>Pseudomonadota</taxon>
        <taxon>Gammaproteobacteria</taxon>
        <taxon>Vibrionales</taxon>
        <taxon>Vibrionaceae</taxon>
        <taxon>Vibrio</taxon>
        <taxon>Vibrio oreintalis group</taxon>
    </lineage>
</organism>
<gene>
    <name evidence="1" type="ORF">OPW20_10245</name>
</gene>
<keyword evidence="2" id="KW-1185">Reference proteome</keyword>
<comment type="caution">
    <text evidence="1">The sequence shown here is derived from an EMBL/GenBank/DDBJ whole genome shotgun (WGS) entry which is preliminary data.</text>
</comment>
<accession>A0ABT5GTR8</accession>
<evidence type="ECO:0000313" key="1">
    <source>
        <dbReference type="EMBL" id="MDC5740449.1"/>
    </source>
</evidence>
<protein>
    <submittedName>
        <fullName evidence="1">Uncharacterized protein</fullName>
    </submittedName>
</protein>
<reference evidence="1" key="1">
    <citation type="submission" date="2022-11" db="EMBL/GenBank/DDBJ databases">
        <title>Role of the vibriolysin VemA secreted by the emergent pathogen Vibrio europaeus in the colonization of Manila clam mucus.</title>
        <authorList>
            <person name="Martinez C."/>
            <person name="Rodriguez S."/>
            <person name="Vences A."/>
            <person name="Barja J.L."/>
            <person name="Toranzo A.E."/>
            <person name="Dubert J."/>
        </authorList>
    </citation>
    <scope>NUCLEOTIDE SEQUENCE</scope>
    <source>
        <strain evidence="1">3454</strain>
    </source>
</reference>
<dbReference type="EMBL" id="JAPFIT010000013">
    <property type="protein sequence ID" value="MDC5740449.1"/>
    <property type="molecule type" value="Genomic_DNA"/>
</dbReference>